<accession>A0A8B3CHI4</accession>
<reference evidence="2" key="1">
    <citation type="submission" date="2018-05" db="EMBL/GenBank/DDBJ databases">
        <title>Leptospira yasudae sp. nov. and Leptospira stimsonii sp. nov., two pathogenic species of the genus Leptospira isolated from environmental sources.</title>
        <authorList>
            <person name="Casanovas-Massana A."/>
            <person name="Hamond C."/>
            <person name="Santos L.A."/>
            <person name="Hacker K.P."/>
            <person name="Balassiano I."/>
            <person name="Medeiros M.A."/>
            <person name="Reis M.G."/>
            <person name="Ko A.I."/>
            <person name="Wunder E.A."/>
        </authorList>
    </citation>
    <scope>NUCLEOTIDE SEQUENCE [LARGE SCALE GENOMIC DNA]</scope>
    <source>
        <strain evidence="2">AMB6-RJ</strain>
    </source>
</reference>
<sequence>MRYTERIKGITKNRSTTKKKGIFVILFSRQSSSQKGNKGLYQELDLVFRISPLIHFNLL</sequence>
<dbReference type="EMBL" id="QHCS01000011">
    <property type="protein sequence ID" value="RHX83191.1"/>
    <property type="molecule type" value="Genomic_DNA"/>
</dbReference>
<organism evidence="1 2">
    <name type="scientific">Leptospira stimsonii</name>
    <dbReference type="NCBI Taxonomy" id="2202203"/>
    <lineage>
        <taxon>Bacteria</taxon>
        <taxon>Pseudomonadati</taxon>
        <taxon>Spirochaetota</taxon>
        <taxon>Spirochaetia</taxon>
        <taxon>Leptospirales</taxon>
        <taxon>Leptospiraceae</taxon>
        <taxon>Leptospira</taxon>
    </lineage>
</organism>
<proteinExistence type="predicted"/>
<evidence type="ECO:0000313" key="1">
    <source>
        <dbReference type="EMBL" id="RHX83191.1"/>
    </source>
</evidence>
<name>A0A8B3CHI4_9LEPT</name>
<comment type="caution">
    <text evidence="1">The sequence shown here is derived from an EMBL/GenBank/DDBJ whole genome shotgun (WGS) entry which is preliminary data.</text>
</comment>
<dbReference type="AlphaFoldDB" id="A0A8B3CHI4"/>
<gene>
    <name evidence="1" type="ORF">DLM78_22980</name>
</gene>
<evidence type="ECO:0000313" key="2">
    <source>
        <dbReference type="Proteomes" id="UP000266669"/>
    </source>
</evidence>
<protein>
    <submittedName>
        <fullName evidence="1">Uncharacterized protein</fullName>
    </submittedName>
</protein>
<dbReference type="Proteomes" id="UP000266669">
    <property type="component" value="Unassembled WGS sequence"/>
</dbReference>